<comment type="caution">
    <text evidence="3">The sequence shown here is derived from an EMBL/GenBank/DDBJ whole genome shotgun (WGS) entry which is preliminary data.</text>
</comment>
<keyword evidence="2" id="KW-0472">Membrane</keyword>
<feature type="transmembrane region" description="Helical" evidence="2">
    <location>
        <begin position="362"/>
        <end position="383"/>
    </location>
</feature>
<name>A0A3N4Z6H6_9MICO</name>
<reference evidence="3 4" key="1">
    <citation type="submission" date="2018-11" db="EMBL/GenBank/DDBJ databases">
        <title>Sequencing the genomes of 1000 actinobacteria strains.</title>
        <authorList>
            <person name="Klenk H.-P."/>
        </authorList>
    </citation>
    <scope>NUCLEOTIDE SEQUENCE [LARGE SCALE GENOMIC DNA]</scope>
    <source>
        <strain evidence="3 4">DSM 14418</strain>
    </source>
</reference>
<feature type="compositionally biased region" description="Basic and acidic residues" evidence="1">
    <location>
        <begin position="427"/>
        <end position="436"/>
    </location>
</feature>
<protein>
    <submittedName>
        <fullName evidence="3">Uncharacterized protein</fullName>
    </submittedName>
</protein>
<organism evidence="3 4">
    <name type="scientific">Georgenia muralis</name>
    <dbReference type="NCBI Taxonomy" id="154117"/>
    <lineage>
        <taxon>Bacteria</taxon>
        <taxon>Bacillati</taxon>
        <taxon>Actinomycetota</taxon>
        <taxon>Actinomycetes</taxon>
        <taxon>Micrococcales</taxon>
        <taxon>Bogoriellaceae</taxon>
        <taxon>Georgenia</taxon>
    </lineage>
</organism>
<evidence type="ECO:0000313" key="3">
    <source>
        <dbReference type="EMBL" id="RPF27604.1"/>
    </source>
</evidence>
<keyword evidence="2" id="KW-0812">Transmembrane</keyword>
<feature type="transmembrane region" description="Helical" evidence="2">
    <location>
        <begin position="232"/>
        <end position="254"/>
    </location>
</feature>
<dbReference type="AlphaFoldDB" id="A0A3N4Z6H6"/>
<accession>A0A3N4Z6H6</accession>
<feature type="transmembrane region" description="Helical" evidence="2">
    <location>
        <begin position="292"/>
        <end position="312"/>
    </location>
</feature>
<sequence length="514" mass="50766">MTTTDTRPPVVIDVPGPQRVRALPEGWLRGLVAGGEAAVLSWLTVVVPAVATYIATAAAPALGEASWQGAARTGTSLWLLGHGGRLDVGGGTVVSLVPLGVALLSLALVHVSTRRMRLTSVAAAALVPVGYVGATALLSLAAAVPAGRAGALAGAALVAVTGAAAAAARDDLVLPASGRVDGAVRDGLLAALWSLAALAAASVVLGAVAVVAGWDRIVMIQQSYGTDVVSTVVLVGAQLVYVPTALVWALAWIAGPGFAVGAGTHFAAASVQTAPLPAVPLLGALPSPGSPGQGWVAVLPVVVGLAAGVWLLRRERERGLRDAAAAALLAGAGTAAVVLLLAAAASGSVGPGRLATVGPDPVLLAATVLAEVGGAALLMVLAAHPRTRAALGAGGSAAWQRVEEHRAARTDRREAVPAVAGPSRTPDGPRRADDGPSRAPAGPRRADDGPTVPGRPAPDPSVKAAAGPDGGAPRPPVWARLDTPPAPTDAGAEPQAPDGGRWSGPRLSQWSATP</sequence>
<feature type="transmembrane region" description="Helical" evidence="2">
    <location>
        <begin position="88"/>
        <end position="109"/>
    </location>
</feature>
<dbReference type="RefSeq" id="WP_123917265.1">
    <property type="nucleotide sequence ID" value="NZ_RKRA01000001.1"/>
</dbReference>
<dbReference type="InterPro" id="IPR045931">
    <property type="entry name" value="DUF6350"/>
</dbReference>
<evidence type="ECO:0000256" key="1">
    <source>
        <dbReference type="SAM" id="MobiDB-lite"/>
    </source>
</evidence>
<feature type="region of interest" description="Disordered" evidence="1">
    <location>
        <begin position="402"/>
        <end position="514"/>
    </location>
</feature>
<dbReference type="OrthoDB" id="3742900at2"/>
<feature type="transmembrane region" description="Helical" evidence="2">
    <location>
        <begin position="188"/>
        <end position="212"/>
    </location>
</feature>
<feature type="compositionally biased region" description="Basic and acidic residues" evidence="1">
    <location>
        <begin position="402"/>
        <end position="415"/>
    </location>
</feature>
<dbReference type="Proteomes" id="UP000280726">
    <property type="component" value="Unassembled WGS sequence"/>
</dbReference>
<evidence type="ECO:0000256" key="2">
    <source>
        <dbReference type="SAM" id="Phobius"/>
    </source>
</evidence>
<proteinExistence type="predicted"/>
<dbReference type="EMBL" id="RKRA01000001">
    <property type="protein sequence ID" value="RPF27604.1"/>
    <property type="molecule type" value="Genomic_DNA"/>
</dbReference>
<keyword evidence="2" id="KW-1133">Transmembrane helix</keyword>
<feature type="transmembrane region" description="Helical" evidence="2">
    <location>
        <begin position="324"/>
        <end position="350"/>
    </location>
</feature>
<dbReference type="Pfam" id="PF19877">
    <property type="entry name" value="DUF6350"/>
    <property type="match status" value="1"/>
</dbReference>
<evidence type="ECO:0000313" key="4">
    <source>
        <dbReference type="Proteomes" id="UP000280726"/>
    </source>
</evidence>
<feature type="transmembrane region" description="Helical" evidence="2">
    <location>
        <begin position="121"/>
        <end position="143"/>
    </location>
</feature>
<gene>
    <name evidence="3" type="ORF">EDD32_2092</name>
</gene>
<keyword evidence="4" id="KW-1185">Reference proteome</keyword>